<dbReference type="AlphaFoldDB" id="A0A6A0GNQ7"/>
<protein>
    <submittedName>
        <fullName evidence="1">Uncharacterized protein</fullName>
    </submittedName>
</protein>
<comment type="caution">
    <text evidence="1">The sequence shown here is derived from an EMBL/GenBank/DDBJ whole genome shotgun (WGS) entry which is preliminary data.</text>
</comment>
<name>A0A6A0GNQ7_HYAAZ</name>
<dbReference type="InterPro" id="IPR032063">
    <property type="entry name" value="MavL-like"/>
</dbReference>
<reference evidence="1" key="1">
    <citation type="submission" date="2014-08" db="EMBL/GenBank/DDBJ databases">
        <authorList>
            <person name="Murali S."/>
            <person name="Richards S."/>
            <person name="Bandaranaike D."/>
            <person name="Bellair M."/>
            <person name="Blankenburg K."/>
            <person name="Chao H."/>
            <person name="Dinh H."/>
            <person name="Doddapaneni H."/>
            <person name="Dugan-Rocha S."/>
            <person name="Elkadiri S."/>
            <person name="Gnanaolivu R."/>
            <person name="Hughes D."/>
            <person name="Lee S."/>
            <person name="Li M."/>
            <person name="Ming W."/>
            <person name="Munidasa M."/>
            <person name="Muniz J."/>
            <person name="Nguyen L."/>
            <person name="Osuji N."/>
            <person name="Pu L.-L."/>
            <person name="Puazo M."/>
            <person name="Skinner E."/>
            <person name="Qu C."/>
            <person name="Quiroz J."/>
            <person name="Raj R."/>
            <person name="Weissenberger G."/>
            <person name="Xin Y."/>
            <person name="Zou X."/>
            <person name="Han Y."/>
            <person name="Worley K."/>
            <person name="Muzny D."/>
            <person name="Gibbs R."/>
        </authorList>
    </citation>
    <scope>NUCLEOTIDE SEQUENCE</scope>
    <source>
        <strain evidence="1">HAZT.00-mixed</strain>
        <tissue evidence="1">Whole organism</tissue>
    </source>
</reference>
<reference evidence="1" key="2">
    <citation type="journal article" date="2018" name="Environ. Sci. Technol.">
        <title>The Toxicogenome of Hyalella azteca: A Model for Sediment Ecotoxicology and Evolutionary Toxicology.</title>
        <authorList>
            <person name="Poynton H.C."/>
            <person name="Hasenbein S."/>
            <person name="Benoit J.B."/>
            <person name="Sepulveda M.S."/>
            <person name="Poelchau M.F."/>
            <person name="Hughes D.S.T."/>
            <person name="Murali S.C."/>
            <person name="Chen S."/>
            <person name="Glastad K.M."/>
            <person name="Goodisman M.A.D."/>
            <person name="Werren J.H."/>
            <person name="Vineis J.H."/>
            <person name="Bowen J.L."/>
            <person name="Friedrich M."/>
            <person name="Jones J."/>
            <person name="Robertson H.M."/>
            <person name="Feyereisen R."/>
            <person name="Mechler-Hickson A."/>
            <person name="Mathers N."/>
            <person name="Lee C.E."/>
            <person name="Colbourne J.K."/>
            <person name="Biales A."/>
            <person name="Johnston J.S."/>
            <person name="Wellborn G.A."/>
            <person name="Rosendale A.J."/>
            <person name="Cridge A.G."/>
            <person name="Munoz-Torres M.C."/>
            <person name="Bain P.A."/>
            <person name="Manny A.R."/>
            <person name="Major K.M."/>
            <person name="Lambert F.N."/>
            <person name="Vulpe C.D."/>
            <person name="Tuck P."/>
            <person name="Blalock B.J."/>
            <person name="Lin Y.Y."/>
            <person name="Smith M.E."/>
            <person name="Ochoa-Acuna H."/>
            <person name="Chen M.M."/>
            <person name="Childers C.P."/>
            <person name="Qu J."/>
            <person name="Dugan S."/>
            <person name="Lee S.L."/>
            <person name="Chao H."/>
            <person name="Dinh H."/>
            <person name="Han Y."/>
            <person name="Doddapaneni H."/>
            <person name="Worley K.C."/>
            <person name="Muzny D.M."/>
            <person name="Gibbs R.A."/>
            <person name="Richards S."/>
        </authorList>
    </citation>
    <scope>NUCLEOTIDE SEQUENCE</scope>
    <source>
        <strain evidence="1">HAZT.00-mixed</strain>
        <tissue evidence="1">Whole organism</tissue>
    </source>
</reference>
<reference evidence="1" key="3">
    <citation type="submission" date="2019-06" db="EMBL/GenBank/DDBJ databases">
        <authorList>
            <person name="Poynton C."/>
            <person name="Hasenbein S."/>
            <person name="Benoit J.B."/>
            <person name="Sepulveda M.S."/>
            <person name="Poelchau M.F."/>
            <person name="Murali S.C."/>
            <person name="Chen S."/>
            <person name="Glastad K.M."/>
            <person name="Werren J.H."/>
            <person name="Vineis J.H."/>
            <person name="Bowen J.L."/>
            <person name="Friedrich M."/>
            <person name="Jones J."/>
            <person name="Robertson H.M."/>
            <person name="Feyereisen R."/>
            <person name="Mechler-Hickson A."/>
            <person name="Mathers N."/>
            <person name="Lee C.E."/>
            <person name="Colbourne J.K."/>
            <person name="Biales A."/>
            <person name="Johnston J.S."/>
            <person name="Wellborn G.A."/>
            <person name="Rosendale A.J."/>
            <person name="Cridge A.G."/>
            <person name="Munoz-Torres M.C."/>
            <person name="Bain P.A."/>
            <person name="Manny A.R."/>
            <person name="Major K.M."/>
            <person name="Lambert F.N."/>
            <person name="Vulpe C.D."/>
            <person name="Tuck P."/>
            <person name="Blalock B.J."/>
            <person name="Lin Y.-Y."/>
            <person name="Smith M.E."/>
            <person name="Ochoa-Acuna H."/>
            <person name="Chen M.-J.M."/>
            <person name="Childers C.P."/>
            <person name="Qu J."/>
            <person name="Dugan S."/>
            <person name="Lee S.L."/>
            <person name="Chao H."/>
            <person name="Dinh H."/>
            <person name="Han Y."/>
            <person name="Doddapaneni H."/>
            <person name="Worley K.C."/>
            <person name="Muzny D.M."/>
            <person name="Gibbs R.A."/>
            <person name="Richards S."/>
        </authorList>
    </citation>
    <scope>NUCLEOTIDE SEQUENCE</scope>
    <source>
        <strain evidence="1">HAZT.00-mixed</strain>
        <tissue evidence="1">Whole organism</tissue>
    </source>
</reference>
<organism evidence="1">
    <name type="scientific">Hyalella azteca</name>
    <name type="common">Amphipod</name>
    <dbReference type="NCBI Taxonomy" id="294128"/>
    <lineage>
        <taxon>Eukaryota</taxon>
        <taxon>Metazoa</taxon>
        <taxon>Ecdysozoa</taxon>
        <taxon>Arthropoda</taxon>
        <taxon>Crustacea</taxon>
        <taxon>Multicrustacea</taxon>
        <taxon>Malacostraca</taxon>
        <taxon>Eumalacostraca</taxon>
        <taxon>Peracarida</taxon>
        <taxon>Amphipoda</taxon>
        <taxon>Senticaudata</taxon>
        <taxon>Talitrida</taxon>
        <taxon>Talitroidea</taxon>
        <taxon>Hyalellidae</taxon>
        <taxon>Hyalella</taxon>
    </lineage>
</organism>
<proteinExistence type="predicted"/>
<accession>A0A6A0GNQ7</accession>
<gene>
    <name evidence="1" type="ORF">HAZT_HAZT004415</name>
</gene>
<sequence>MMNGARKREKGLAGLKHDSTASLHCIIRWVKLHCITALHHQVGQTPLHHCTASLHCIIRWVKLHCITALHHQVGQTPLHHCTASSAEEHTKGAALMCHLERFPDVEADEVTVDEVLHNSRCFPIQFPVHTNRLESLLKINPFKNELRKQGKVFSREVLGRYINSSYPVIHETLLPLLPVFLEHKVDWGGEVERELYERLTVYELVEKLIKQRPVVFINPWDHYLLLDGAPGFGDFELVGKDSNPKKHLSLEQFNSYDEMRLAAFISFSSMSPFINDGGRNNCGEIGNGATHELEGTIIGQVGARFEKEGFMDWQDCVVKQQQNTPENGYGKDNKSPRSGLLQAWAKLWGRDYLPTFDEVKNSPENYEYIQLKDAYLDKQVYKARMQMLAEIMLIDASNRAKEANKLAYIHVSGIGLNEWMISATQNKLYVDAWSQAIQAMPLNVTDKINCINFSDIPVSRIHGTKSGEKFPNTEIVVKFSKRQLLERVPKDCILVCNYPADSNSMPGNEFWLGSLSTAGGPAAACSTSIAELHNPLINPRMAARHLRIASRTHGIVSVRRYIESLKQNTAGTSQKP</sequence>
<dbReference type="Proteomes" id="UP000711488">
    <property type="component" value="Unassembled WGS sequence"/>
</dbReference>
<dbReference type="Pfam" id="PF16062">
    <property type="entry name" value="MavL-like"/>
    <property type="match status" value="1"/>
</dbReference>
<dbReference type="OrthoDB" id="6357136at2759"/>
<evidence type="ECO:0000313" key="1">
    <source>
        <dbReference type="EMBL" id="KAA0183334.1"/>
    </source>
</evidence>
<dbReference type="EMBL" id="JQDR03017851">
    <property type="protein sequence ID" value="KAA0183334.1"/>
    <property type="molecule type" value="Genomic_DNA"/>
</dbReference>